<name>A0A6A4P0W3_LUPAL</name>
<evidence type="ECO:0000313" key="2">
    <source>
        <dbReference type="Proteomes" id="UP000447434"/>
    </source>
</evidence>
<sequence length="40" mass="4552">MLDVCGFNTLMLLLHVNPRYGRRSRGGSASDVCRGEYMFE</sequence>
<keyword evidence="2" id="KW-1185">Reference proteome</keyword>
<dbReference type="AlphaFoldDB" id="A0A6A4P0W3"/>
<evidence type="ECO:0000313" key="1">
    <source>
        <dbReference type="EMBL" id="KAE9595242.1"/>
    </source>
</evidence>
<gene>
    <name evidence="1" type="ORF">Lalb_Chr17g0336621</name>
</gene>
<protein>
    <submittedName>
        <fullName evidence="1">Uncharacterized protein</fullName>
    </submittedName>
</protein>
<proteinExistence type="predicted"/>
<comment type="caution">
    <text evidence="1">The sequence shown here is derived from an EMBL/GenBank/DDBJ whole genome shotgun (WGS) entry which is preliminary data.</text>
</comment>
<organism evidence="1 2">
    <name type="scientific">Lupinus albus</name>
    <name type="common">White lupine</name>
    <name type="synonym">Lupinus termis</name>
    <dbReference type="NCBI Taxonomy" id="3870"/>
    <lineage>
        <taxon>Eukaryota</taxon>
        <taxon>Viridiplantae</taxon>
        <taxon>Streptophyta</taxon>
        <taxon>Embryophyta</taxon>
        <taxon>Tracheophyta</taxon>
        <taxon>Spermatophyta</taxon>
        <taxon>Magnoliopsida</taxon>
        <taxon>eudicotyledons</taxon>
        <taxon>Gunneridae</taxon>
        <taxon>Pentapetalae</taxon>
        <taxon>rosids</taxon>
        <taxon>fabids</taxon>
        <taxon>Fabales</taxon>
        <taxon>Fabaceae</taxon>
        <taxon>Papilionoideae</taxon>
        <taxon>50 kb inversion clade</taxon>
        <taxon>genistoids sensu lato</taxon>
        <taxon>core genistoids</taxon>
        <taxon>Genisteae</taxon>
        <taxon>Lupinus</taxon>
    </lineage>
</organism>
<accession>A0A6A4P0W3</accession>
<dbReference type="Proteomes" id="UP000447434">
    <property type="component" value="Chromosome 17"/>
</dbReference>
<reference evidence="2" key="1">
    <citation type="journal article" date="2020" name="Nat. Commun.">
        <title>Genome sequence of the cluster root forming white lupin.</title>
        <authorList>
            <person name="Hufnagel B."/>
            <person name="Marques A."/>
            <person name="Soriano A."/>
            <person name="Marques L."/>
            <person name="Divol F."/>
            <person name="Doumas P."/>
            <person name="Sallet E."/>
            <person name="Mancinotti D."/>
            <person name="Carrere S."/>
            <person name="Marande W."/>
            <person name="Arribat S."/>
            <person name="Keller J."/>
            <person name="Huneau C."/>
            <person name="Blein T."/>
            <person name="Aime D."/>
            <person name="Laguerre M."/>
            <person name="Taylor J."/>
            <person name="Schubert V."/>
            <person name="Nelson M."/>
            <person name="Geu-Flores F."/>
            <person name="Crespi M."/>
            <person name="Gallardo-Guerrero K."/>
            <person name="Delaux P.-M."/>
            <person name="Salse J."/>
            <person name="Berges H."/>
            <person name="Guyot R."/>
            <person name="Gouzy J."/>
            <person name="Peret B."/>
        </authorList>
    </citation>
    <scope>NUCLEOTIDE SEQUENCE [LARGE SCALE GENOMIC DNA]</scope>
    <source>
        <strain evidence="2">cv. Amiga</strain>
    </source>
</reference>
<dbReference type="EMBL" id="WOCE01000017">
    <property type="protein sequence ID" value="KAE9595242.1"/>
    <property type="molecule type" value="Genomic_DNA"/>
</dbReference>